<dbReference type="InterPro" id="IPR008271">
    <property type="entry name" value="Ser/Thr_kinase_AS"/>
</dbReference>
<gene>
    <name evidence="14" type="ORF">RDB_LOCUS105942</name>
</gene>
<sequence>MDQVIALFDFNATDPGELSFRKGEVLTILDRKYEHWWLCKNGNDVRGVVPRNHVKLKSRSGSASTSTEGVTSSQKFTPISKKMHAREVVSQLVDHGCDDLTGELDFSSFGENPVTHGGFSDIYRGLLLDSTRVAVKALRVSVESISRNPKHLKRAARELHTWSKCRHPNVIPLLGLAIFRGRIGMIAPWMTHGNLPRYLESTPGVDRLNLCVQICEGLSYLHRINIIHCDLKGANVLVSDAGIPMLTDFGNSSLVDRTLCFTQTTSGPSFTVRWSAAEIFEENALHTEASDVYALGMTIYETVAGKIPYEGRSDTIVFILVAVKKEFPERLQALPNDGGSTDRLWKLLMLCWSFEPAVRPSAAEVAESKKLKAQEERRVIEECLAREQRRAEEERKLLEELRAEEARRREAAERHHQDWARYEQQKWESEDRKRRWAANPSFDRSSRAQKPTHEQLVLDAWNSYEVRWSTLFNTSPDWPINFRDIPWPLLCVPSGPELITPQAVGALILSPLHSQDKSRKERLRNAMLLWHSDKFEGRWVARVKEQEQLKVKEAVDAVACSLTELRANPDLYNF</sequence>
<evidence type="ECO:0000256" key="10">
    <source>
        <dbReference type="SAM" id="Coils"/>
    </source>
</evidence>
<evidence type="ECO:0000256" key="1">
    <source>
        <dbReference type="ARBA" id="ARBA00001946"/>
    </source>
</evidence>
<comment type="catalytic activity">
    <reaction evidence="8">
        <text>L-seryl-[protein] + ATP = O-phospho-L-seryl-[protein] + ADP + H(+)</text>
        <dbReference type="Rhea" id="RHEA:17989"/>
        <dbReference type="Rhea" id="RHEA-COMP:9863"/>
        <dbReference type="Rhea" id="RHEA-COMP:11604"/>
        <dbReference type="ChEBI" id="CHEBI:15378"/>
        <dbReference type="ChEBI" id="CHEBI:29999"/>
        <dbReference type="ChEBI" id="CHEBI:30616"/>
        <dbReference type="ChEBI" id="CHEBI:83421"/>
        <dbReference type="ChEBI" id="CHEBI:456216"/>
        <dbReference type="EC" id="2.7.11.25"/>
    </reaction>
</comment>
<dbReference type="InterPro" id="IPR000719">
    <property type="entry name" value="Prot_kinase_dom"/>
</dbReference>
<protein>
    <recommendedName>
        <fullName evidence="3">mitogen-activated protein kinase kinase kinase</fullName>
        <ecNumber evidence="3">2.7.11.25</ecNumber>
    </recommendedName>
</protein>
<name>A0A8H3CQG9_9AGAM</name>
<feature type="domain" description="Protein kinase" evidence="13">
    <location>
        <begin position="108"/>
        <end position="371"/>
    </location>
</feature>
<dbReference type="InterPro" id="IPR001245">
    <property type="entry name" value="Ser-Thr/Tyr_kinase_cat_dom"/>
</dbReference>
<dbReference type="PANTHER" id="PTHR44329:SF298">
    <property type="entry name" value="MIXED LINEAGE KINASE DOMAIN-LIKE PROTEIN"/>
    <property type="match status" value="1"/>
</dbReference>
<dbReference type="Pfam" id="PF00018">
    <property type="entry name" value="SH3_1"/>
    <property type="match status" value="1"/>
</dbReference>
<evidence type="ECO:0000256" key="6">
    <source>
        <dbReference type="ARBA" id="ARBA00022840"/>
    </source>
</evidence>
<dbReference type="EC" id="2.7.11.25" evidence="3"/>
<dbReference type="PROSITE" id="PS50002">
    <property type="entry name" value="SH3"/>
    <property type="match status" value="1"/>
</dbReference>
<evidence type="ECO:0000256" key="5">
    <source>
        <dbReference type="ARBA" id="ARBA00022741"/>
    </source>
</evidence>
<evidence type="ECO:0000313" key="14">
    <source>
        <dbReference type="EMBL" id="CAE6495559.1"/>
    </source>
</evidence>
<dbReference type="SUPFAM" id="SSF50044">
    <property type="entry name" value="SH3-domain"/>
    <property type="match status" value="1"/>
</dbReference>
<feature type="coiled-coil region" evidence="10">
    <location>
        <begin position="381"/>
        <end position="415"/>
    </location>
</feature>
<dbReference type="Gene3D" id="2.30.30.40">
    <property type="entry name" value="SH3 Domains"/>
    <property type="match status" value="1"/>
</dbReference>
<dbReference type="InterPro" id="IPR001452">
    <property type="entry name" value="SH3_domain"/>
</dbReference>
<proteinExistence type="inferred from homology"/>
<keyword evidence="5" id="KW-0547">Nucleotide-binding</keyword>
<evidence type="ECO:0000256" key="8">
    <source>
        <dbReference type="ARBA" id="ARBA00048329"/>
    </source>
</evidence>
<keyword evidence="6" id="KW-0067">ATP-binding</keyword>
<reference evidence="14" key="1">
    <citation type="submission" date="2021-01" db="EMBL/GenBank/DDBJ databases">
        <authorList>
            <person name="Kaushik A."/>
        </authorList>
    </citation>
    <scope>NUCLEOTIDE SEQUENCE</scope>
    <source>
        <strain evidence="14">AG6-10EEA</strain>
    </source>
</reference>
<dbReference type="SMART" id="SM00220">
    <property type="entry name" value="S_TKc"/>
    <property type="match status" value="1"/>
</dbReference>
<comment type="similarity">
    <text evidence="2">Belongs to the protein kinase superfamily. STE Ser/Thr protein kinase family. MAP kinase kinase kinase subfamily.</text>
</comment>
<dbReference type="Proteomes" id="UP000663853">
    <property type="component" value="Unassembled WGS sequence"/>
</dbReference>
<dbReference type="AlphaFoldDB" id="A0A8H3CQG9"/>
<evidence type="ECO:0000259" key="12">
    <source>
        <dbReference type="PROSITE" id="PS50002"/>
    </source>
</evidence>
<dbReference type="CDD" id="cd00174">
    <property type="entry name" value="SH3"/>
    <property type="match status" value="1"/>
</dbReference>
<keyword evidence="10" id="KW-0175">Coiled coil</keyword>
<dbReference type="PROSITE" id="PS50011">
    <property type="entry name" value="PROTEIN_KINASE_DOM"/>
    <property type="match status" value="1"/>
</dbReference>
<evidence type="ECO:0000256" key="2">
    <source>
        <dbReference type="ARBA" id="ARBA00006529"/>
    </source>
</evidence>
<dbReference type="Gene3D" id="1.10.510.10">
    <property type="entry name" value="Transferase(Phosphotransferase) domain 1"/>
    <property type="match status" value="1"/>
</dbReference>
<evidence type="ECO:0000313" key="15">
    <source>
        <dbReference type="Proteomes" id="UP000663853"/>
    </source>
</evidence>
<feature type="region of interest" description="Disordered" evidence="11">
    <location>
        <begin position="56"/>
        <end position="75"/>
    </location>
</feature>
<feature type="compositionally biased region" description="Polar residues" evidence="11">
    <location>
        <begin position="59"/>
        <end position="75"/>
    </location>
</feature>
<comment type="cofactor">
    <cofactor evidence="1">
        <name>Mg(2+)</name>
        <dbReference type="ChEBI" id="CHEBI:18420"/>
    </cofactor>
</comment>
<evidence type="ECO:0000256" key="4">
    <source>
        <dbReference type="ARBA" id="ARBA00022443"/>
    </source>
</evidence>
<dbReference type="SUPFAM" id="SSF56112">
    <property type="entry name" value="Protein kinase-like (PK-like)"/>
    <property type="match status" value="1"/>
</dbReference>
<dbReference type="EMBL" id="CAJMXA010003436">
    <property type="protein sequence ID" value="CAE6495559.1"/>
    <property type="molecule type" value="Genomic_DNA"/>
</dbReference>
<evidence type="ECO:0000256" key="11">
    <source>
        <dbReference type="SAM" id="MobiDB-lite"/>
    </source>
</evidence>
<evidence type="ECO:0000259" key="13">
    <source>
        <dbReference type="PROSITE" id="PS50011"/>
    </source>
</evidence>
<dbReference type="GO" id="GO:0004709">
    <property type="term" value="F:MAP kinase kinase kinase activity"/>
    <property type="evidence" value="ECO:0007669"/>
    <property type="project" value="UniProtKB-EC"/>
</dbReference>
<dbReference type="PANTHER" id="PTHR44329">
    <property type="entry name" value="SERINE/THREONINE-PROTEIN KINASE TNNI3K-RELATED"/>
    <property type="match status" value="1"/>
</dbReference>
<dbReference type="InterPro" id="IPR036028">
    <property type="entry name" value="SH3-like_dom_sf"/>
</dbReference>
<keyword evidence="4 9" id="KW-0728">SH3 domain</keyword>
<dbReference type="SMART" id="SM00326">
    <property type="entry name" value="SH3"/>
    <property type="match status" value="1"/>
</dbReference>
<evidence type="ECO:0000256" key="9">
    <source>
        <dbReference type="PROSITE-ProRule" id="PRU00192"/>
    </source>
</evidence>
<accession>A0A8H3CQG9</accession>
<dbReference type="InterPro" id="IPR051681">
    <property type="entry name" value="Ser/Thr_Kinases-Pseudokinases"/>
</dbReference>
<evidence type="ECO:0000256" key="7">
    <source>
        <dbReference type="ARBA" id="ARBA00047559"/>
    </source>
</evidence>
<comment type="caution">
    <text evidence="14">The sequence shown here is derived from an EMBL/GenBank/DDBJ whole genome shotgun (WGS) entry which is preliminary data.</text>
</comment>
<dbReference type="CDD" id="cd14014">
    <property type="entry name" value="STKc_PknB_like"/>
    <property type="match status" value="1"/>
</dbReference>
<dbReference type="PROSITE" id="PS00108">
    <property type="entry name" value="PROTEIN_KINASE_ST"/>
    <property type="match status" value="1"/>
</dbReference>
<dbReference type="InterPro" id="IPR011009">
    <property type="entry name" value="Kinase-like_dom_sf"/>
</dbReference>
<feature type="domain" description="SH3" evidence="12">
    <location>
        <begin position="1"/>
        <end position="59"/>
    </location>
</feature>
<dbReference type="Pfam" id="PF07714">
    <property type="entry name" value="PK_Tyr_Ser-Thr"/>
    <property type="match status" value="1"/>
</dbReference>
<dbReference type="GO" id="GO:0005524">
    <property type="term" value="F:ATP binding"/>
    <property type="evidence" value="ECO:0007669"/>
    <property type="project" value="UniProtKB-KW"/>
</dbReference>
<evidence type="ECO:0000256" key="3">
    <source>
        <dbReference type="ARBA" id="ARBA00012406"/>
    </source>
</evidence>
<dbReference type="PRINTS" id="PR00452">
    <property type="entry name" value="SH3DOMAIN"/>
</dbReference>
<dbReference type="OrthoDB" id="3178198at2759"/>
<comment type="catalytic activity">
    <reaction evidence="7">
        <text>L-threonyl-[protein] + ATP = O-phospho-L-threonyl-[protein] + ADP + H(+)</text>
        <dbReference type="Rhea" id="RHEA:46608"/>
        <dbReference type="Rhea" id="RHEA-COMP:11060"/>
        <dbReference type="Rhea" id="RHEA-COMP:11605"/>
        <dbReference type="ChEBI" id="CHEBI:15378"/>
        <dbReference type="ChEBI" id="CHEBI:30013"/>
        <dbReference type="ChEBI" id="CHEBI:30616"/>
        <dbReference type="ChEBI" id="CHEBI:61977"/>
        <dbReference type="ChEBI" id="CHEBI:456216"/>
        <dbReference type="EC" id="2.7.11.25"/>
    </reaction>
</comment>
<organism evidence="14 15">
    <name type="scientific">Rhizoctonia solani</name>
    <dbReference type="NCBI Taxonomy" id="456999"/>
    <lineage>
        <taxon>Eukaryota</taxon>
        <taxon>Fungi</taxon>
        <taxon>Dikarya</taxon>
        <taxon>Basidiomycota</taxon>
        <taxon>Agaricomycotina</taxon>
        <taxon>Agaricomycetes</taxon>
        <taxon>Cantharellales</taxon>
        <taxon>Ceratobasidiaceae</taxon>
        <taxon>Rhizoctonia</taxon>
    </lineage>
</organism>